<feature type="domain" description="Glycosyltransferase 2-like" evidence="1">
    <location>
        <begin position="9"/>
        <end position="174"/>
    </location>
</feature>
<evidence type="ECO:0000313" key="3">
    <source>
        <dbReference type="Proteomes" id="UP000185544"/>
    </source>
</evidence>
<dbReference type="InterPro" id="IPR050256">
    <property type="entry name" value="Glycosyltransferase_2"/>
</dbReference>
<dbReference type="AlphaFoldDB" id="A0A1L6MZ06"/>
<dbReference type="RefSeq" id="WP_075277421.1">
    <property type="nucleotide sequence ID" value="NZ_CP016908.1"/>
</dbReference>
<dbReference type="InterPro" id="IPR001173">
    <property type="entry name" value="Glyco_trans_2-like"/>
</dbReference>
<dbReference type="KEGG" id="pabo:BCY86_08725"/>
<keyword evidence="3" id="KW-1185">Reference proteome</keyword>
<dbReference type="OrthoDB" id="9810303at2"/>
<evidence type="ECO:0000313" key="2">
    <source>
        <dbReference type="EMBL" id="APS00752.1"/>
    </source>
</evidence>
<organism evidence="2 3">
    <name type="scientific">Pajaroellobacter abortibovis</name>
    <dbReference type="NCBI Taxonomy" id="1882918"/>
    <lineage>
        <taxon>Bacteria</taxon>
        <taxon>Pseudomonadati</taxon>
        <taxon>Myxococcota</taxon>
        <taxon>Polyangia</taxon>
        <taxon>Polyangiales</taxon>
        <taxon>Polyangiaceae</taxon>
    </lineage>
</organism>
<gene>
    <name evidence="2" type="ORF">BCY86_08725</name>
</gene>
<dbReference type="STRING" id="1882918.BCY86_08725"/>
<accession>A0A1L6MZ06</accession>
<protein>
    <recommendedName>
        <fullName evidence="1">Glycosyltransferase 2-like domain-containing protein</fullName>
    </recommendedName>
</protein>
<dbReference type="EMBL" id="CP016908">
    <property type="protein sequence ID" value="APS00752.1"/>
    <property type="molecule type" value="Genomic_DNA"/>
</dbReference>
<dbReference type="CDD" id="cd04179">
    <property type="entry name" value="DPM_DPG-synthase_like"/>
    <property type="match status" value="1"/>
</dbReference>
<dbReference type="PANTHER" id="PTHR48090">
    <property type="entry name" value="UNDECAPRENYL-PHOSPHATE 4-DEOXY-4-FORMAMIDO-L-ARABINOSE TRANSFERASE-RELATED"/>
    <property type="match status" value="1"/>
</dbReference>
<name>A0A1L6MZ06_9BACT</name>
<dbReference type="PANTHER" id="PTHR48090:SF7">
    <property type="entry name" value="RFBJ PROTEIN"/>
    <property type="match status" value="1"/>
</dbReference>
<sequence>MIDQSQIFVIIPTYNEAPRIGRVLARIPSYVDHVFVVNDASTDSTIAAVKSHESPRLKILHHTSNRGVGAAIITGYREALRTEGGKHDVLVVMAGDDQMKPEDMPRLIEPIAFQTADYVKGSRFAHPDLKCMMPITRRWGGLLFSSLTSLAMGQRISDSQCGYTAISRQACEQIDFETLWPGYGYPNDLLGQLLLRGLRICEVPVQPIYADEISRLRLYHLPAILFLIGRVWIRRQKISLPKRDRSTDGGPVGPKP</sequence>
<evidence type="ECO:0000259" key="1">
    <source>
        <dbReference type="Pfam" id="PF00535"/>
    </source>
</evidence>
<dbReference type="InterPro" id="IPR029044">
    <property type="entry name" value="Nucleotide-diphossugar_trans"/>
</dbReference>
<dbReference type="Gene3D" id="3.90.550.10">
    <property type="entry name" value="Spore Coat Polysaccharide Biosynthesis Protein SpsA, Chain A"/>
    <property type="match status" value="1"/>
</dbReference>
<dbReference type="Pfam" id="PF00535">
    <property type="entry name" value="Glycos_transf_2"/>
    <property type="match status" value="1"/>
</dbReference>
<dbReference type="Proteomes" id="UP000185544">
    <property type="component" value="Chromosome"/>
</dbReference>
<dbReference type="SUPFAM" id="SSF53448">
    <property type="entry name" value="Nucleotide-diphospho-sugar transferases"/>
    <property type="match status" value="1"/>
</dbReference>
<reference evidence="2 3" key="1">
    <citation type="submission" date="2016-08" db="EMBL/GenBank/DDBJ databases">
        <title>Identification and validation of antigenic proteins from Pajaroellobacter abortibovis using de-novo genome sequence assembly and reverse vaccinology.</title>
        <authorList>
            <person name="Welly B.T."/>
            <person name="Miller M.R."/>
            <person name="Stott J.L."/>
            <person name="Blanchard M.T."/>
            <person name="Islas-Trejo A.D."/>
            <person name="O'Rourke S.M."/>
            <person name="Young A.E."/>
            <person name="Medrano J.F."/>
            <person name="Van Eenennaam A.L."/>
        </authorList>
    </citation>
    <scope>NUCLEOTIDE SEQUENCE [LARGE SCALE GENOMIC DNA]</scope>
    <source>
        <strain evidence="2 3">BTF92-0548A/99-0131</strain>
    </source>
</reference>
<proteinExistence type="predicted"/>